<dbReference type="InterPro" id="IPR056740">
    <property type="entry name" value="ILV_EDD_C"/>
</dbReference>
<dbReference type="SUPFAM" id="SSF52016">
    <property type="entry name" value="LeuD/IlvD-like"/>
    <property type="match status" value="1"/>
</dbReference>
<dbReference type="AlphaFoldDB" id="A0A0N8GFH6"/>
<evidence type="ECO:0000256" key="4">
    <source>
        <dbReference type="ARBA" id="ARBA00023014"/>
    </source>
</evidence>
<evidence type="ECO:0000256" key="2">
    <source>
        <dbReference type="ARBA" id="ARBA00022723"/>
    </source>
</evidence>
<dbReference type="Proteomes" id="UP000048984">
    <property type="component" value="Unassembled WGS sequence"/>
</dbReference>
<reference evidence="8 9" key="2">
    <citation type="submission" date="2015-10" db="EMBL/GenBank/DDBJ databases">
        <title>Draft Genome Sequence of Prosthecomicrobium hirschii ATCC 27832.</title>
        <authorList>
            <person name="Daniel J."/>
            <person name="Givan S.A."/>
            <person name="Brun Y.V."/>
            <person name="Brown P.J."/>
        </authorList>
    </citation>
    <scope>NUCLEOTIDE SEQUENCE [LARGE SCALE GENOMIC DNA]</scope>
    <source>
        <strain evidence="8 9">16</strain>
    </source>
</reference>
<keyword evidence="4" id="KW-0411">Iron-sulfur</keyword>
<evidence type="ECO:0000256" key="5">
    <source>
        <dbReference type="ARBA" id="ARBA00023239"/>
    </source>
</evidence>
<dbReference type="EMBL" id="LJYW01000001">
    <property type="protein sequence ID" value="KPL54345.1"/>
    <property type="molecule type" value="Genomic_DNA"/>
</dbReference>
<keyword evidence="2" id="KW-0479">Metal-binding</keyword>
<dbReference type="InterPro" id="IPR042096">
    <property type="entry name" value="Dihydro-acid_dehy_C"/>
</dbReference>
<accession>A0A0N8GFH6</accession>
<keyword evidence="3" id="KW-0408">Iron</keyword>
<organism evidence="8 9">
    <name type="scientific">Prosthecodimorpha hirschii</name>
    <dbReference type="NCBI Taxonomy" id="665126"/>
    <lineage>
        <taxon>Bacteria</taxon>
        <taxon>Pseudomonadati</taxon>
        <taxon>Pseudomonadota</taxon>
        <taxon>Alphaproteobacteria</taxon>
        <taxon>Hyphomicrobiales</taxon>
        <taxon>Ancalomicrobiaceae</taxon>
        <taxon>Prosthecodimorpha</taxon>
    </lineage>
</organism>
<dbReference type="PANTHER" id="PTHR43183">
    <property type="entry name" value="HYPOTHETICAL DIHYDROXYACID DEHYDRATASE (EUROFUNG)-RELATED"/>
    <property type="match status" value="1"/>
</dbReference>
<evidence type="ECO:0000256" key="1">
    <source>
        <dbReference type="ARBA" id="ARBA00006486"/>
    </source>
</evidence>
<dbReference type="InterPro" id="IPR052352">
    <property type="entry name" value="Sugar_Degrad_Dehydratases"/>
</dbReference>
<name>A0A0N8GFH6_9HYPH</name>
<dbReference type="InterPro" id="IPR000581">
    <property type="entry name" value="ILV_EDD_N"/>
</dbReference>
<dbReference type="EC" id="4.2.1.9" evidence="8"/>
<dbReference type="STRING" id="665126.ABB55_20780"/>
<dbReference type="InterPro" id="IPR020558">
    <property type="entry name" value="DiOHA_6PGluconate_deHydtase_CS"/>
</dbReference>
<evidence type="ECO:0000256" key="3">
    <source>
        <dbReference type="ARBA" id="ARBA00023004"/>
    </source>
</evidence>
<evidence type="ECO:0000259" key="7">
    <source>
        <dbReference type="Pfam" id="PF24877"/>
    </source>
</evidence>
<dbReference type="PROSITE" id="PS00886">
    <property type="entry name" value="ILVD_EDD_1"/>
    <property type="match status" value="1"/>
</dbReference>
<dbReference type="Pfam" id="PF00920">
    <property type="entry name" value="ILVD_EDD_N"/>
    <property type="match status" value="1"/>
</dbReference>
<sequence length="597" mass="64342">MSASPSKKLRSQLWFDNPANPDMTSLYLERYLNFGLTREELQGGKPIIGIAQTGSDLSPCNRGHLDLAHRVRDGIRAMGGVPLEFPVHPIQETGKRPTASLDRNLAYLGLVEVLYGYPLDGVVLTTGCDKTTPACLMAAATVNIPAIVLSGGPMLNGYWKGQLAGSGTVVWNAREQFARGEISYDEMMDMVASSAPSVGHCNTMGTASTMNALAEALGMSLPFCAAIPAPYRERGQIAYETGRRIVDMVHEDLKPSDIMTREAFENVIVACSAIGGSTNAPIHINAIARHIGVELSIDDWERIGHKVPLLVNMQPAGHYLGEEYHRAGGLPAVVAELMKHGLIHEGAKTVNGKSIGENCRAVTIGDQDVIRSFEAPLKAEAGFIVLKGNLFDSAIMKTSVISPEFRDRYLSDPNDPEAFVGRAVVFDGPEDYHHRIDDPALAIDENTILFMRGTGPIGYPGAAEVVNMRAPDYLLKRGIKALPCIGDGRQSGTSGSPSILNASPEAAAGGGLAVLKTGDKVRIDLRKRTADILISDAEMAERRADLQGHGGYAFPASQTPWQEIQRSMVDQLSDGMVLKPAVKYQRIAEKGVPRDNH</sequence>
<dbReference type="GO" id="GO:0004160">
    <property type="term" value="F:dihydroxy-acid dehydratase activity"/>
    <property type="evidence" value="ECO:0007669"/>
    <property type="project" value="UniProtKB-EC"/>
</dbReference>
<keyword evidence="9" id="KW-1185">Reference proteome</keyword>
<comment type="similarity">
    <text evidence="1">Belongs to the IlvD/Edd family.</text>
</comment>
<feature type="domain" description="Dihydroxy-acid/6-phosphogluconate dehydratase C-terminal" evidence="7">
    <location>
        <begin position="368"/>
        <end position="575"/>
    </location>
</feature>
<evidence type="ECO:0000313" key="8">
    <source>
        <dbReference type="EMBL" id="KPL54345.1"/>
    </source>
</evidence>
<dbReference type="SUPFAM" id="SSF143975">
    <property type="entry name" value="IlvD/EDD N-terminal domain-like"/>
    <property type="match status" value="1"/>
</dbReference>
<dbReference type="NCBIfam" id="NF004784">
    <property type="entry name" value="PRK06131.1"/>
    <property type="match status" value="1"/>
</dbReference>
<evidence type="ECO:0000313" key="9">
    <source>
        <dbReference type="Proteomes" id="UP000048984"/>
    </source>
</evidence>
<dbReference type="RefSeq" id="WP_054360513.1">
    <property type="nucleotide sequence ID" value="NZ_JAPCYQ010000001.1"/>
</dbReference>
<comment type="caution">
    <text evidence="8">The sequence shown here is derived from an EMBL/GenBank/DDBJ whole genome shotgun (WGS) entry which is preliminary data.</text>
</comment>
<feature type="domain" description="Dihydroxy-acid/6-phosphogluconate dehydratase N-terminal" evidence="6">
    <location>
        <begin position="45"/>
        <end position="358"/>
    </location>
</feature>
<dbReference type="InterPro" id="IPR037237">
    <property type="entry name" value="IlvD/EDD_N"/>
</dbReference>
<dbReference type="GO" id="GO:0051536">
    <property type="term" value="F:iron-sulfur cluster binding"/>
    <property type="evidence" value="ECO:0007669"/>
    <property type="project" value="UniProtKB-KW"/>
</dbReference>
<protein>
    <submittedName>
        <fullName evidence="8">Dihydroxy-acid dehydratase</fullName>
        <ecNumber evidence="8">4.2.1.9</ecNumber>
    </submittedName>
</protein>
<dbReference type="Gene3D" id="3.50.30.80">
    <property type="entry name" value="IlvD/EDD C-terminal domain-like"/>
    <property type="match status" value="1"/>
</dbReference>
<proteinExistence type="inferred from homology"/>
<gene>
    <name evidence="8" type="ORF">ABB55_20780</name>
</gene>
<dbReference type="Pfam" id="PF24877">
    <property type="entry name" value="ILV_EDD_C"/>
    <property type="match status" value="1"/>
</dbReference>
<evidence type="ECO:0000259" key="6">
    <source>
        <dbReference type="Pfam" id="PF00920"/>
    </source>
</evidence>
<keyword evidence="5 8" id="KW-0456">Lyase</keyword>
<dbReference type="GO" id="GO:0046872">
    <property type="term" value="F:metal ion binding"/>
    <property type="evidence" value="ECO:0007669"/>
    <property type="project" value="UniProtKB-KW"/>
</dbReference>
<reference evidence="8 9" key="1">
    <citation type="submission" date="2015-09" db="EMBL/GenBank/DDBJ databases">
        <authorList>
            <consortium name="Swine Surveillance"/>
        </authorList>
    </citation>
    <scope>NUCLEOTIDE SEQUENCE [LARGE SCALE GENOMIC DNA]</scope>
    <source>
        <strain evidence="8 9">16</strain>
    </source>
</reference>
<dbReference type="PANTHER" id="PTHR43183:SF1">
    <property type="entry name" value="HYPOTHETICAL DIHYDROXY-ACID DEHYDRATASE (EUROFUNG)-RELATED"/>
    <property type="match status" value="1"/>
</dbReference>
<dbReference type="NCBIfam" id="NF009560">
    <property type="entry name" value="PRK13017.1"/>
    <property type="match status" value="1"/>
</dbReference>